<sequence length="54" mass="6313">MQQFVWRPDAGAAARVNRFRYFLLYVVRVIGKKSFRRAAANVGFFFSFMPFSTS</sequence>
<accession>A0A0E1VXA8</accession>
<dbReference type="HOGENOM" id="CLU_3041285_0_0_4"/>
<gene>
    <name evidence="1" type="ORF">BURPS1710A_A1781</name>
</gene>
<dbReference type="EMBL" id="CM000833">
    <property type="protein sequence ID" value="EET05575.1"/>
    <property type="molecule type" value="Genomic_DNA"/>
</dbReference>
<dbReference type="AlphaFoldDB" id="A0A0E1VXA8"/>
<name>A0A0E1VXA8_BURPE</name>
<reference evidence="1" key="1">
    <citation type="submission" date="2009-05" db="EMBL/GenBank/DDBJ databases">
        <authorList>
            <person name="Harkins D.M."/>
            <person name="DeShazer D."/>
            <person name="Woods D.E."/>
            <person name="Brinkac L.M."/>
            <person name="Brown K.A."/>
            <person name="Hung G.C."/>
            <person name="Tuanyok A."/>
            <person name="Zhang B."/>
            <person name="Nierman W.C."/>
        </authorList>
    </citation>
    <scope>NUCLEOTIDE SEQUENCE [LARGE SCALE GENOMIC DNA]</scope>
    <source>
        <strain evidence="1">1710a</strain>
    </source>
</reference>
<protein>
    <submittedName>
        <fullName evidence="1">Uncharacterized protein</fullName>
    </submittedName>
</protein>
<proteinExistence type="predicted"/>
<dbReference type="Proteomes" id="UP000001812">
    <property type="component" value="Chromosome II"/>
</dbReference>
<organism evidence="1">
    <name type="scientific">Burkholderia pseudomallei 1710a</name>
    <dbReference type="NCBI Taxonomy" id="320371"/>
    <lineage>
        <taxon>Bacteria</taxon>
        <taxon>Pseudomonadati</taxon>
        <taxon>Pseudomonadota</taxon>
        <taxon>Betaproteobacteria</taxon>
        <taxon>Burkholderiales</taxon>
        <taxon>Burkholderiaceae</taxon>
        <taxon>Burkholderia</taxon>
        <taxon>pseudomallei group</taxon>
    </lineage>
</organism>
<evidence type="ECO:0000313" key="1">
    <source>
        <dbReference type="EMBL" id="EET05575.1"/>
    </source>
</evidence>